<dbReference type="Proteomes" id="UP001152622">
    <property type="component" value="Chromosome 4"/>
</dbReference>
<evidence type="ECO:0000313" key="3">
    <source>
        <dbReference type="Proteomes" id="UP001152622"/>
    </source>
</evidence>
<gene>
    <name evidence="2" type="ORF">SKAU_G00133490</name>
</gene>
<dbReference type="AlphaFoldDB" id="A0A9Q1J3J8"/>
<dbReference type="EMBL" id="JAINUF010000004">
    <property type="protein sequence ID" value="KAJ8364518.1"/>
    <property type="molecule type" value="Genomic_DNA"/>
</dbReference>
<reference evidence="2" key="1">
    <citation type="journal article" date="2023" name="Science">
        <title>Genome structures resolve the early diversification of teleost fishes.</title>
        <authorList>
            <person name="Parey E."/>
            <person name="Louis A."/>
            <person name="Montfort J."/>
            <person name="Bouchez O."/>
            <person name="Roques C."/>
            <person name="Iampietro C."/>
            <person name="Lluch J."/>
            <person name="Castinel A."/>
            <person name="Donnadieu C."/>
            <person name="Desvignes T."/>
            <person name="Floi Bucao C."/>
            <person name="Jouanno E."/>
            <person name="Wen M."/>
            <person name="Mejri S."/>
            <person name="Dirks R."/>
            <person name="Jansen H."/>
            <person name="Henkel C."/>
            <person name="Chen W.J."/>
            <person name="Zahm M."/>
            <person name="Cabau C."/>
            <person name="Klopp C."/>
            <person name="Thompson A.W."/>
            <person name="Robinson-Rechavi M."/>
            <person name="Braasch I."/>
            <person name="Lecointre G."/>
            <person name="Bobe J."/>
            <person name="Postlethwait J.H."/>
            <person name="Berthelot C."/>
            <person name="Roest Crollius H."/>
            <person name="Guiguen Y."/>
        </authorList>
    </citation>
    <scope>NUCLEOTIDE SEQUENCE</scope>
    <source>
        <strain evidence="2">WJC10195</strain>
    </source>
</reference>
<comment type="caution">
    <text evidence="2">The sequence shown here is derived from an EMBL/GenBank/DDBJ whole genome shotgun (WGS) entry which is preliminary data.</text>
</comment>
<feature type="region of interest" description="Disordered" evidence="1">
    <location>
        <begin position="20"/>
        <end position="47"/>
    </location>
</feature>
<name>A0A9Q1J3J8_SYNKA</name>
<accession>A0A9Q1J3J8</accession>
<evidence type="ECO:0000313" key="2">
    <source>
        <dbReference type="EMBL" id="KAJ8364518.1"/>
    </source>
</evidence>
<sequence length="69" mass="7310">MDETLGRWCSVSTMLERLRGTSGCRHSEREGPSSNPVPAGVSAQPPLPATSFIMAAGLEVHEVAHHGGR</sequence>
<organism evidence="2 3">
    <name type="scientific">Synaphobranchus kaupii</name>
    <name type="common">Kaup's arrowtooth eel</name>
    <dbReference type="NCBI Taxonomy" id="118154"/>
    <lineage>
        <taxon>Eukaryota</taxon>
        <taxon>Metazoa</taxon>
        <taxon>Chordata</taxon>
        <taxon>Craniata</taxon>
        <taxon>Vertebrata</taxon>
        <taxon>Euteleostomi</taxon>
        <taxon>Actinopterygii</taxon>
        <taxon>Neopterygii</taxon>
        <taxon>Teleostei</taxon>
        <taxon>Anguilliformes</taxon>
        <taxon>Synaphobranchidae</taxon>
        <taxon>Synaphobranchus</taxon>
    </lineage>
</organism>
<evidence type="ECO:0000256" key="1">
    <source>
        <dbReference type="SAM" id="MobiDB-lite"/>
    </source>
</evidence>
<protein>
    <submittedName>
        <fullName evidence="2">Uncharacterized protein</fullName>
    </submittedName>
</protein>
<keyword evidence="3" id="KW-1185">Reference proteome</keyword>
<proteinExistence type="predicted"/>